<comment type="caution">
    <text evidence="2">The sequence shown here is derived from an EMBL/GenBank/DDBJ whole genome shotgun (WGS) entry which is preliminary data.</text>
</comment>
<gene>
    <name evidence="2" type="ORF">DUNSADRAFT_5607</name>
</gene>
<feature type="region of interest" description="Disordered" evidence="1">
    <location>
        <begin position="35"/>
        <end position="83"/>
    </location>
</feature>
<evidence type="ECO:0000313" key="2">
    <source>
        <dbReference type="EMBL" id="KAF5825975.1"/>
    </source>
</evidence>
<feature type="region of interest" description="Disordered" evidence="1">
    <location>
        <begin position="363"/>
        <end position="399"/>
    </location>
</feature>
<feature type="non-terminal residue" evidence="2">
    <location>
        <position position="1"/>
    </location>
</feature>
<reference evidence="2" key="1">
    <citation type="submission" date="2017-08" db="EMBL/GenBank/DDBJ databases">
        <authorList>
            <person name="Polle J.E."/>
            <person name="Barry K."/>
            <person name="Cushman J."/>
            <person name="Schmutz J."/>
            <person name="Tran D."/>
            <person name="Hathwaick L.T."/>
            <person name="Yim W.C."/>
            <person name="Jenkins J."/>
            <person name="Mckie-Krisberg Z.M."/>
            <person name="Prochnik S."/>
            <person name="Lindquist E."/>
            <person name="Dockter R.B."/>
            <person name="Adam C."/>
            <person name="Molina H."/>
            <person name="Bunkerborg J."/>
            <person name="Jin E."/>
            <person name="Buchheim M."/>
            <person name="Magnuson J."/>
        </authorList>
    </citation>
    <scope>NUCLEOTIDE SEQUENCE</scope>
    <source>
        <strain evidence="2">CCAP 19/18</strain>
    </source>
</reference>
<dbReference type="EMBL" id="MU071565">
    <property type="protein sequence ID" value="KAF5825975.1"/>
    <property type="molecule type" value="Genomic_DNA"/>
</dbReference>
<evidence type="ECO:0000256" key="1">
    <source>
        <dbReference type="SAM" id="MobiDB-lite"/>
    </source>
</evidence>
<evidence type="ECO:0000313" key="3">
    <source>
        <dbReference type="Proteomes" id="UP000815325"/>
    </source>
</evidence>
<organism evidence="2 3">
    <name type="scientific">Dunaliella salina</name>
    <name type="common">Green alga</name>
    <name type="synonym">Protococcus salinus</name>
    <dbReference type="NCBI Taxonomy" id="3046"/>
    <lineage>
        <taxon>Eukaryota</taxon>
        <taxon>Viridiplantae</taxon>
        <taxon>Chlorophyta</taxon>
        <taxon>core chlorophytes</taxon>
        <taxon>Chlorophyceae</taxon>
        <taxon>CS clade</taxon>
        <taxon>Chlamydomonadales</taxon>
        <taxon>Dunaliellaceae</taxon>
        <taxon>Dunaliella</taxon>
    </lineage>
</organism>
<keyword evidence="3" id="KW-1185">Reference proteome</keyword>
<sequence>MYSHASRLPVWRLRTGKLVHLLEGCFLPPSVPQHQTPVSNLPTAAPAAVNSSASDSDSGLPTGLHEEAHSKQGGPAAGGAAVQSTASVAPPAAALSAGLASASPLGIGPAALDFMCRHLPLFDVPWSVKVGLEAAGVGGLRIVSPAVLRPMLRSLMSAASHVCLHSPSQQQQLLSVQEALEVLHFCTSDLVILSHSPHDTEGDGDADSTADTGGAGGRMGGTAEDRGPATGTDGTAASNVRGLLAREMGLDPHTLMAELSAGTAHVGQMFNYALSNLNELIGSRVGGAEEGQGAATGGSDRGRAGAAAPAVPGAGSPAAARAGAASAREGGLHVQVDFGRLGELRGLPVPTAAGTVVPLGEAQSSIAGSKGADVTESWPGAAAGDSGGWSGAGDTSCLR</sequence>
<name>A0ABQ7FU77_DUNSA</name>
<feature type="region of interest" description="Disordered" evidence="1">
    <location>
        <begin position="290"/>
        <end position="322"/>
    </location>
</feature>
<dbReference type="PANTHER" id="PTHR15600:SF42">
    <property type="entry name" value="SACSIN"/>
    <property type="match status" value="1"/>
</dbReference>
<protein>
    <submittedName>
        <fullName evidence="2">Uncharacterized protein</fullName>
    </submittedName>
</protein>
<proteinExistence type="predicted"/>
<accession>A0ABQ7FU77</accession>
<feature type="region of interest" description="Disordered" evidence="1">
    <location>
        <begin position="196"/>
        <end position="236"/>
    </location>
</feature>
<dbReference type="PANTHER" id="PTHR15600">
    <property type="entry name" value="SACSIN"/>
    <property type="match status" value="1"/>
</dbReference>
<feature type="compositionally biased region" description="Low complexity" evidence="1">
    <location>
        <begin position="304"/>
        <end position="322"/>
    </location>
</feature>
<dbReference type="Proteomes" id="UP000815325">
    <property type="component" value="Unassembled WGS sequence"/>
</dbReference>
<feature type="compositionally biased region" description="Low complexity" evidence="1">
    <location>
        <begin position="44"/>
        <end position="58"/>
    </location>
</feature>
<dbReference type="InterPro" id="IPR052972">
    <property type="entry name" value="Sacsin_chaperone_reg"/>
</dbReference>